<evidence type="ECO:0000256" key="1">
    <source>
        <dbReference type="SAM" id="MobiDB-lite"/>
    </source>
</evidence>
<dbReference type="Proteomes" id="UP000321083">
    <property type="component" value="Unassembled WGS sequence"/>
</dbReference>
<dbReference type="AlphaFoldDB" id="A0A5C6MDG7"/>
<organism evidence="2 3">
    <name type="scientific">Planctomyces bekefii</name>
    <dbReference type="NCBI Taxonomy" id="1653850"/>
    <lineage>
        <taxon>Bacteria</taxon>
        <taxon>Pseudomonadati</taxon>
        <taxon>Planctomycetota</taxon>
        <taxon>Planctomycetia</taxon>
        <taxon>Planctomycetales</taxon>
        <taxon>Planctomycetaceae</taxon>
        <taxon>Planctomyces</taxon>
    </lineage>
</organism>
<accession>A0A5C6MDG7</accession>
<comment type="caution">
    <text evidence="2">The sequence shown here is derived from an EMBL/GenBank/DDBJ whole genome shotgun (WGS) entry which is preliminary data.</text>
</comment>
<keyword evidence="3" id="KW-1185">Reference proteome</keyword>
<proteinExistence type="predicted"/>
<reference evidence="2 3" key="2">
    <citation type="submission" date="2019-08" db="EMBL/GenBank/DDBJ databases">
        <authorList>
            <person name="Henke P."/>
        </authorList>
    </citation>
    <scope>NUCLEOTIDE SEQUENCE [LARGE SCALE GENOMIC DNA]</scope>
    <source>
        <strain evidence="2">Phe10_nw2017</strain>
    </source>
</reference>
<sequence length="361" mass="38113">MVVIGLITGLSAVQNSINSELLDLSSAFNALDQSYGFTGYEAVSRHRRLAWTAPSSWYDTDQQVGEAPLQMRAVEPRSEGPVRGGQPSGQAPRGKRGAGGGPGGPGAASGPPARGTGRGGPDAEAATGDEQAEGGNGEGLPSDELRAAGEWQTTQYAPAPDPGAQYPGPQPQVGYAGPVYYTWQGVAPVYPSEGWQSPDSYYSPWFEGYRRYSLGGREMITHVRGQRISEWPLSPWPGQNGWLSPPEQYAAPRARFVPGPRPVGGSDAGAVHQHPGVPSAFPGVPLQPGPGAVGPVTPPPPVPHAAAVGAHRPHPEIVQAAHSAAPVGRYQVPRQSRLYNAPSWYVAPPNAHEPRFPEYVW</sequence>
<evidence type="ECO:0000313" key="3">
    <source>
        <dbReference type="Proteomes" id="UP000321083"/>
    </source>
</evidence>
<protein>
    <submittedName>
        <fullName evidence="2">Uncharacterized protein</fullName>
    </submittedName>
</protein>
<dbReference type="EMBL" id="SRHE01000031">
    <property type="protein sequence ID" value="TWW12195.1"/>
    <property type="molecule type" value="Genomic_DNA"/>
</dbReference>
<evidence type="ECO:0000313" key="2">
    <source>
        <dbReference type="EMBL" id="TWW12195.1"/>
    </source>
</evidence>
<feature type="region of interest" description="Disordered" evidence="1">
    <location>
        <begin position="75"/>
        <end position="143"/>
    </location>
</feature>
<name>A0A5C6MDG7_9PLAN</name>
<reference evidence="2 3" key="1">
    <citation type="submission" date="2019-08" db="EMBL/GenBank/DDBJ databases">
        <title>100 year-old enigma solved: identification of Planctomyces bekefii, the type genus and species of the phylum Planctomycetes.</title>
        <authorList>
            <person name="Svetlana D.N."/>
            <person name="Overmann J."/>
        </authorList>
    </citation>
    <scope>NUCLEOTIDE SEQUENCE [LARGE SCALE GENOMIC DNA]</scope>
    <source>
        <strain evidence="2">Phe10_nw2017</strain>
    </source>
</reference>
<feature type="compositionally biased region" description="Gly residues" evidence="1">
    <location>
        <begin position="97"/>
        <end position="107"/>
    </location>
</feature>
<gene>
    <name evidence="2" type="ORF">E3A20_03000</name>
</gene>